<evidence type="ECO:0000313" key="1">
    <source>
        <dbReference type="EMBL" id="CAB5363007.1"/>
    </source>
</evidence>
<dbReference type="Proteomes" id="UP000684084">
    <property type="component" value="Unassembled WGS sequence"/>
</dbReference>
<sequence>MRQIIEWIDYNKFENAEYLAKGGFGITFKAVWKNGPILYWDCNNNQWKRKGQKKVALKYLHNSQDITVDFLKEVESNILVRGYDDCIVPCFDNDDLEYSDSLRMDFTKLDINSKDKRN</sequence>
<dbReference type="OrthoDB" id="2329331at2759"/>
<evidence type="ECO:0008006" key="3">
    <source>
        <dbReference type="Google" id="ProtNLM"/>
    </source>
</evidence>
<protein>
    <recommendedName>
        <fullName evidence="3">Protein kinase domain-containing protein</fullName>
    </recommendedName>
</protein>
<proteinExistence type="predicted"/>
<gene>
    <name evidence="1" type="ORF">CHRIB12_LOCUS9284</name>
</gene>
<comment type="caution">
    <text evidence="1">The sequence shown here is derived from an EMBL/GenBank/DDBJ whole genome shotgun (WGS) entry which is preliminary data.</text>
</comment>
<dbReference type="EMBL" id="CAGKOT010000018">
    <property type="protein sequence ID" value="CAB5363007.1"/>
    <property type="molecule type" value="Genomic_DNA"/>
</dbReference>
<accession>A0A915Z6E4</accession>
<organism evidence="1 2">
    <name type="scientific">Rhizophagus irregularis</name>
    <dbReference type="NCBI Taxonomy" id="588596"/>
    <lineage>
        <taxon>Eukaryota</taxon>
        <taxon>Fungi</taxon>
        <taxon>Fungi incertae sedis</taxon>
        <taxon>Mucoromycota</taxon>
        <taxon>Glomeromycotina</taxon>
        <taxon>Glomeromycetes</taxon>
        <taxon>Glomerales</taxon>
        <taxon>Glomeraceae</taxon>
        <taxon>Rhizophagus</taxon>
    </lineage>
</organism>
<evidence type="ECO:0000313" key="2">
    <source>
        <dbReference type="Proteomes" id="UP000684084"/>
    </source>
</evidence>
<reference evidence="1" key="1">
    <citation type="submission" date="2020-05" db="EMBL/GenBank/DDBJ databases">
        <authorList>
            <person name="Rincon C."/>
            <person name="Sanders R I."/>
            <person name="Robbins C."/>
            <person name="Chaturvedi A."/>
        </authorList>
    </citation>
    <scope>NUCLEOTIDE SEQUENCE</scope>
    <source>
        <strain evidence="1">CHB12</strain>
    </source>
</reference>
<name>A0A915Z6E4_9GLOM</name>
<dbReference type="AlphaFoldDB" id="A0A915Z6E4"/>